<keyword evidence="4" id="KW-0862">Zinc</keyword>
<dbReference type="SUPFAM" id="SSF57667">
    <property type="entry name" value="beta-beta-alpha zinc fingers"/>
    <property type="match status" value="2"/>
</dbReference>
<dbReference type="SMART" id="SM00355">
    <property type="entry name" value="ZnF_C2H2"/>
    <property type="match status" value="10"/>
</dbReference>
<dbReference type="PANTHER" id="PTHR24379:SF121">
    <property type="entry name" value="C2H2-TYPE DOMAIN-CONTAINING PROTEIN"/>
    <property type="match status" value="1"/>
</dbReference>
<dbReference type="Proteomes" id="UP001168972">
    <property type="component" value="Unassembled WGS sequence"/>
</dbReference>
<evidence type="ECO:0000256" key="6">
    <source>
        <dbReference type="SAM" id="MobiDB-lite"/>
    </source>
</evidence>
<feature type="compositionally biased region" description="Polar residues" evidence="6">
    <location>
        <begin position="1058"/>
        <end position="1067"/>
    </location>
</feature>
<dbReference type="EMBL" id="JAQQBR010000005">
    <property type="protein sequence ID" value="KAK0175456.1"/>
    <property type="molecule type" value="Genomic_DNA"/>
</dbReference>
<feature type="domain" description="C2H2-type" evidence="7">
    <location>
        <begin position="654"/>
        <end position="684"/>
    </location>
</feature>
<feature type="compositionally biased region" description="Low complexity" evidence="6">
    <location>
        <begin position="877"/>
        <end position="889"/>
    </location>
</feature>
<keyword evidence="3 5" id="KW-0863">Zinc-finger</keyword>
<comment type="caution">
    <text evidence="8">The sequence shown here is derived from an EMBL/GenBank/DDBJ whole genome shotgun (WGS) entry which is preliminary data.</text>
</comment>
<keyword evidence="9" id="KW-1185">Reference proteome</keyword>
<evidence type="ECO:0000256" key="2">
    <source>
        <dbReference type="ARBA" id="ARBA00022737"/>
    </source>
</evidence>
<organism evidence="8 9">
    <name type="scientific">Microctonus hyperodae</name>
    <name type="common">Parasitoid wasp</name>
    <dbReference type="NCBI Taxonomy" id="165561"/>
    <lineage>
        <taxon>Eukaryota</taxon>
        <taxon>Metazoa</taxon>
        <taxon>Ecdysozoa</taxon>
        <taxon>Arthropoda</taxon>
        <taxon>Hexapoda</taxon>
        <taxon>Insecta</taxon>
        <taxon>Pterygota</taxon>
        <taxon>Neoptera</taxon>
        <taxon>Endopterygota</taxon>
        <taxon>Hymenoptera</taxon>
        <taxon>Apocrita</taxon>
        <taxon>Ichneumonoidea</taxon>
        <taxon>Braconidae</taxon>
        <taxon>Euphorinae</taxon>
        <taxon>Microctonus</taxon>
    </lineage>
</organism>
<feature type="domain" description="C2H2-type" evidence="7">
    <location>
        <begin position="1258"/>
        <end position="1286"/>
    </location>
</feature>
<feature type="region of interest" description="Disordered" evidence="6">
    <location>
        <begin position="863"/>
        <end position="896"/>
    </location>
</feature>
<gene>
    <name evidence="8" type="ORF">PV327_009204</name>
</gene>
<keyword evidence="1" id="KW-0479">Metal-binding</keyword>
<dbReference type="GO" id="GO:0008270">
    <property type="term" value="F:zinc ion binding"/>
    <property type="evidence" value="ECO:0007669"/>
    <property type="project" value="UniProtKB-KW"/>
</dbReference>
<keyword evidence="2" id="KW-0677">Repeat</keyword>
<dbReference type="InterPro" id="IPR013087">
    <property type="entry name" value="Znf_C2H2_type"/>
</dbReference>
<dbReference type="InterPro" id="IPR036236">
    <property type="entry name" value="Znf_C2H2_sf"/>
</dbReference>
<reference evidence="8" key="2">
    <citation type="submission" date="2023-03" db="EMBL/GenBank/DDBJ databases">
        <authorList>
            <person name="Inwood S.N."/>
            <person name="Skelly J.G."/>
            <person name="Guhlin J."/>
            <person name="Harrop T.W.R."/>
            <person name="Goldson S.G."/>
            <person name="Dearden P.K."/>
        </authorList>
    </citation>
    <scope>NUCLEOTIDE SEQUENCE</scope>
    <source>
        <strain evidence="8">Lincoln</strain>
        <tissue evidence="8">Whole body</tissue>
    </source>
</reference>
<accession>A0AA39FTW9</accession>
<protein>
    <recommendedName>
        <fullName evidence="7">C2H2-type domain-containing protein</fullName>
    </recommendedName>
</protein>
<name>A0AA39FTW9_MICHY</name>
<evidence type="ECO:0000256" key="3">
    <source>
        <dbReference type="ARBA" id="ARBA00022771"/>
    </source>
</evidence>
<reference evidence="8" key="1">
    <citation type="journal article" date="2023" name="bioRxiv">
        <title>Scaffold-level genome assemblies of two parasitoid biocontrol wasps reveal the parthenogenesis mechanism and an associated novel virus.</title>
        <authorList>
            <person name="Inwood S."/>
            <person name="Skelly J."/>
            <person name="Guhlin J."/>
            <person name="Harrop T."/>
            <person name="Goldson S."/>
            <person name="Dearden P."/>
        </authorList>
    </citation>
    <scope>NUCLEOTIDE SEQUENCE</scope>
    <source>
        <strain evidence="8">Lincoln</strain>
        <tissue evidence="8">Whole body</tissue>
    </source>
</reference>
<dbReference type="PANTHER" id="PTHR24379">
    <property type="entry name" value="KRAB AND ZINC FINGER DOMAIN-CONTAINING"/>
    <property type="match status" value="1"/>
</dbReference>
<dbReference type="Gene3D" id="3.30.160.60">
    <property type="entry name" value="Classic Zinc Finger"/>
    <property type="match status" value="2"/>
</dbReference>
<dbReference type="PROSITE" id="PS00028">
    <property type="entry name" value="ZINC_FINGER_C2H2_1"/>
    <property type="match status" value="5"/>
</dbReference>
<feature type="compositionally biased region" description="Polar residues" evidence="6">
    <location>
        <begin position="1027"/>
        <end position="1040"/>
    </location>
</feature>
<dbReference type="PROSITE" id="PS50157">
    <property type="entry name" value="ZINC_FINGER_C2H2_2"/>
    <property type="match status" value="4"/>
</dbReference>
<evidence type="ECO:0000259" key="7">
    <source>
        <dbReference type="PROSITE" id="PS50157"/>
    </source>
</evidence>
<sequence length="1410" mass="161781">MNNTHAMKKAPKMAMNQSDIKNCMPRLKKNRKHELRWGHQYYTALQDAVFSVKNNCHRSSEMPVSLRENVHTPQKNFVCDSCNDSFYFHSSIEDHNTRYSWILGYWCNYCFHIKCNHTTNRKLSCLTCDNAKKSKFAKLRAKGLQRGQKVGEILLFYNQCQFFEHLKKHHINCVDMNDIMLMPLPLNIQRDEYSNLERVCKILMEYMFINKIHIMDWFRINKIHGKWWQIKCSDDNPINKLLEKYDDCSKTTIAKEKFVDENLVSLSVDKQSSESSEDDDNPCDTDISFIDCCPTRTNLISSEGNIIKPININKPSASLASLSELNDLVKDKNIKISTSTSQHPSNSVNNKKIIIISQKSKINEDKSISENNKIQSIGTKDSMNRNKVVSKNASNNKSSNHNVVIPSGAKILFKQVQKPVTEVSNVDLEDTTASLVSPKFNIVKNKIKIFPSKNTTPVDNNNSSIKKINIMRENSNFINDSIKLKPLYDTESLIIKYRESMENNLQTSSQKLIQMIINNIKDVIKKYQTAKRCANVKNITENNLIAIKKFETYLNNSKNSDTSTNDDELIDEEFDNRIREWESQYNNTMIKPECLKCRRKLRPTNYIIGISKPAVNEAKFCQCHNYICHLCNSKLGDANRYETHMRFHKRESPFVCPECRECFSSMFHLETHIWTKCFHIMTQQFFTCRICEVEGFLTMEDITRHFALVHARNAVFCNECQRLFNSYSEYKLHYTENHIADSSIDSSIPDPARFLICEYGRCLVKPENFHAHIHSHIEIDKATYYTCPFCLFYTDDIVKNRQNIQNHVMGVHAARLREVITIQTVKFLTGKFPLPISQQNRYVPIMPATNITPKIITTCSKPSGTFGQASSSRKKSSIINKNSNNINGNVQHPQNGMKIPKIVDVKSVIENTNELQNNLSTSQVSPSYELNIRETKLDNDEKDEIVEIPKSFVAMKSNTKTDVNCAGIKENNTNNRDADVSQMNGIKVPLITEVETRNNTAKAPAVKEENLNATHLLTPPLQQQQQESSITEKNNTSSPDATLIMATVETKHKETRINELSNDNNKSNIEESPLDTETLSKPAKEKVTKKIMSNIQLSLKRKRRQRRPWRIALNGLNNPDIPPINYKCHLCNELISTSWSIVNSHFNASHSKDYKVEIITPMLTRLSANIVEIESKKNGRKRKLDSSIVTIKKRRRWAHKKFPDRPTSPSLGICIRQEPPLQDTEGNFKCKKCDSLFKNANSLRDHVASSHRIRGHFLICLECGENFVVAPSLQMHLKAFHGITDPITYMAQNTAYAPDMTDELEAQERIAESNQCHVCMAVFEDKIALDKHFRVHGMAFLNRKRIEARNALRSPEKKSEITSTTLNTNEVARGTKKKNINTETNNKDNALPESDSANVNILTRISRLLS</sequence>
<feature type="domain" description="C2H2-type" evidence="7">
    <location>
        <begin position="626"/>
        <end position="653"/>
    </location>
</feature>
<evidence type="ECO:0000256" key="4">
    <source>
        <dbReference type="ARBA" id="ARBA00022833"/>
    </source>
</evidence>
<evidence type="ECO:0000313" key="8">
    <source>
        <dbReference type="EMBL" id="KAK0175456.1"/>
    </source>
</evidence>
<evidence type="ECO:0000256" key="5">
    <source>
        <dbReference type="PROSITE-ProRule" id="PRU00042"/>
    </source>
</evidence>
<feature type="domain" description="C2H2-type" evidence="7">
    <location>
        <begin position="1228"/>
        <end position="1251"/>
    </location>
</feature>
<evidence type="ECO:0000256" key="1">
    <source>
        <dbReference type="ARBA" id="ARBA00022723"/>
    </source>
</evidence>
<feature type="region of interest" description="Disordered" evidence="6">
    <location>
        <begin position="1019"/>
        <end position="1086"/>
    </location>
</feature>
<evidence type="ECO:0000313" key="9">
    <source>
        <dbReference type="Proteomes" id="UP001168972"/>
    </source>
</evidence>
<proteinExistence type="predicted"/>